<accession>A0A3M9NSA0</accession>
<keyword evidence="3" id="KW-0804">Transcription</keyword>
<evidence type="ECO:0000256" key="3">
    <source>
        <dbReference type="ARBA" id="ARBA00023163"/>
    </source>
</evidence>
<organism evidence="5 6">
    <name type="scientific">Hanamia caeni</name>
    <dbReference type="NCBI Taxonomy" id="2294116"/>
    <lineage>
        <taxon>Bacteria</taxon>
        <taxon>Pseudomonadati</taxon>
        <taxon>Bacteroidota</taxon>
        <taxon>Chitinophagia</taxon>
        <taxon>Chitinophagales</taxon>
        <taxon>Chitinophagaceae</taxon>
        <taxon>Hanamia</taxon>
    </lineage>
</organism>
<gene>
    <name evidence="5" type="ORF">EFY79_02695</name>
</gene>
<dbReference type="PRINTS" id="PR00032">
    <property type="entry name" value="HTHARAC"/>
</dbReference>
<dbReference type="GO" id="GO:0043565">
    <property type="term" value="F:sequence-specific DNA binding"/>
    <property type="evidence" value="ECO:0007669"/>
    <property type="project" value="InterPro"/>
</dbReference>
<proteinExistence type="predicted"/>
<comment type="caution">
    <text evidence="5">The sequence shown here is derived from an EMBL/GenBank/DDBJ whole genome shotgun (WGS) entry which is preliminary data.</text>
</comment>
<evidence type="ECO:0000259" key="4">
    <source>
        <dbReference type="PROSITE" id="PS01124"/>
    </source>
</evidence>
<evidence type="ECO:0000313" key="5">
    <source>
        <dbReference type="EMBL" id="RNI40345.1"/>
    </source>
</evidence>
<sequence length="369" mass="41708">MPIYMDRHDVSETVTAENVAELHQADLKIQKQFGCTGLTYWFDEKRKTAFCLIEAPNKMAIQKMHNHAHGQVANSIIEVSTGIVESFLGRIQDPEKTNDTVLNIINDPAFRTIMVIRLKQPALLPNSSSGLKAFLQNFNDKVVKLLKNHEGTSVKQAKNYWLVSFKLVSNAVSAARKIQLLFKDLKKDIKDSMLTLKIGLSAGAPVTDKKSFFEDPIKLAERMSEFIKGEIIVSLEVKELYDSENSVALSEEENIISLSQSDENFLTLLMDYTESVWRNSNLRVDDFSKPVMCSKSQLYRKIISLMGKSPNSFIREYRLNEALLLLDKKAGNISDVSFETGFSSPSYFSKCFQKRFGVMPSDYCPANVV</sequence>
<reference evidence="5 6" key="1">
    <citation type="submission" date="2018-11" db="EMBL/GenBank/DDBJ databases">
        <title>Draft genome sequence of Ferruginibacter sp. BO-59.</title>
        <authorList>
            <person name="Im W.T."/>
        </authorList>
    </citation>
    <scope>NUCLEOTIDE SEQUENCE [LARGE SCALE GENOMIC DNA]</scope>
    <source>
        <strain evidence="5 6">BO-59</strain>
    </source>
</reference>
<dbReference type="SMART" id="SM00342">
    <property type="entry name" value="HTH_ARAC"/>
    <property type="match status" value="1"/>
</dbReference>
<feature type="domain" description="HTH araC/xylS-type" evidence="4">
    <location>
        <begin position="267"/>
        <end position="366"/>
    </location>
</feature>
<dbReference type="Gene3D" id="1.10.10.60">
    <property type="entry name" value="Homeodomain-like"/>
    <property type="match status" value="1"/>
</dbReference>
<dbReference type="PANTHER" id="PTHR43280">
    <property type="entry name" value="ARAC-FAMILY TRANSCRIPTIONAL REGULATOR"/>
    <property type="match status" value="1"/>
</dbReference>
<dbReference type="Gene3D" id="3.30.70.1230">
    <property type="entry name" value="Nucleotide cyclase"/>
    <property type="match status" value="1"/>
</dbReference>
<dbReference type="AlphaFoldDB" id="A0A3M9NSA0"/>
<dbReference type="RefSeq" id="WP_123119236.1">
    <property type="nucleotide sequence ID" value="NZ_RJJR01000001.1"/>
</dbReference>
<dbReference type="InterPro" id="IPR025336">
    <property type="entry name" value="SCO4226-like"/>
</dbReference>
<dbReference type="Proteomes" id="UP000267223">
    <property type="component" value="Unassembled WGS sequence"/>
</dbReference>
<dbReference type="PROSITE" id="PS01124">
    <property type="entry name" value="HTH_ARAC_FAMILY_2"/>
    <property type="match status" value="1"/>
</dbReference>
<keyword evidence="2" id="KW-0238">DNA-binding</keyword>
<dbReference type="InterPro" id="IPR029787">
    <property type="entry name" value="Nucleotide_cyclase"/>
</dbReference>
<keyword evidence="1" id="KW-0805">Transcription regulation</keyword>
<dbReference type="SUPFAM" id="SSF46689">
    <property type="entry name" value="Homeodomain-like"/>
    <property type="match status" value="1"/>
</dbReference>
<protein>
    <submittedName>
        <fullName evidence="5">DUF4242 domain-containing protein</fullName>
    </submittedName>
</protein>
<dbReference type="Pfam" id="PF12833">
    <property type="entry name" value="HTH_18"/>
    <property type="match status" value="1"/>
</dbReference>
<name>A0A3M9NSA0_9BACT</name>
<keyword evidence="6" id="KW-1185">Reference proteome</keyword>
<evidence type="ECO:0000313" key="6">
    <source>
        <dbReference type="Proteomes" id="UP000267223"/>
    </source>
</evidence>
<dbReference type="Pfam" id="PF14026">
    <property type="entry name" value="SCO4226-like"/>
    <property type="match status" value="1"/>
</dbReference>
<dbReference type="InterPro" id="IPR020449">
    <property type="entry name" value="Tscrpt_reg_AraC-type_HTH"/>
</dbReference>
<dbReference type="OrthoDB" id="135231at2"/>
<dbReference type="SUPFAM" id="SSF55073">
    <property type="entry name" value="Nucleotide cyclase"/>
    <property type="match status" value="1"/>
</dbReference>
<dbReference type="GO" id="GO:0003700">
    <property type="term" value="F:DNA-binding transcription factor activity"/>
    <property type="evidence" value="ECO:0007669"/>
    <property type="project" value="InterPro"/>
</dbReference>
<dbReference type="Gene3D" id="3.30.70.3090">
    <property type="entry name" value="ORF SCO4226, nickel-binding ferredoxin-like monomer"/>
    <property type="match status" value="1"/>
</dbReference>
<dbReference type="InterPro" id="IPR042557">
    <property type="entry name" value="SCO4226"/>
</dbReference>
<dbReference type="InterPro" id="IPR009057">
    <property type="entry name" value="Homeodomain-like_sf"/>
</dbReference>
<evidence type="ECO:0000256" key="1">
    <source>
        <dbReference type="ARBA" id="ARBA00023015"/>
    </source>
</evidence>
<dbReference type="InterPro" id="IPR018060">
    <property type="entry name" value="HTH_AraC"/>
</dbReference>
<dbReference type="PANTHER" id="PTHR43280:SF2">
    <property type="entry name" value="HTH-TYPE TRANSCRIPTIONAL REGULATOR EXSA"/>
    <property type="match status" value="1"/>
</dbReference>
<evidence type="ECO:0000256" key="2">
    <source>
        <dbReference type="ARBA" id="ARBA00023125"/>
    </source>
</evidence>
<dbReference type="EMBL" id="RJJR01000001">
    <property type="protein sequence ID" value="RNI40345.1"/>
    <property type="molecule type" value="Genomic_DNA"/>
</dbReference>